<protein>
    <submittedName>
        <fullName evidence="1">Uncharacterized protein</fullName>
    </submittedName>
</protein>
<sequence length="90" mass="10509">MKADYQKINSILTYTSIALKNPKIIKDKDLVVFLTIIQEEAKQNRIFYDYKRKFRPTVTCFTIDNNFEIPDCLVKLLSVVETPKAWSGFS</sequence>
<name>A0A0R1HG96_9LACO</name>
<evidence type="ECO:0000313" key="1">
    <source>
        <dbReference type="EMBL" id="KRK45470.1"/>
    </source>
</evidence>
<proteinExistence type="predicted"/>
<evidence type="ECO:0000313" key="2">
    <source>
        <dbReference type="Proteomes" id="UP000051450"/>
    </source>
</evidence>
<dbReference type="OrthoDB" id="2303800at2"/>
<dbReference type="PATRIC" id="fig|1423719.4.peg.1459"/>
<keyword evidence="2" id="KW-1185">Reference proteome</keyword>
<dbReference type="RefSeq" id="WP_057974486.1">
    <property type="nucleotide sequence ID" value="NZ_AZDI01000008.1"/>
</dbReference>
<dbReference type="Proteomes" id="UP000051450">
    <property type="component" value="Unassembled WGS sequence"/>
</dbReference>
<gene>
    <name evidence="1" type="ORF">FC66_GL001435</name>
</gene>
<dbReference type="SUPFAM" id="SSF109797">
    <property type="entry name" value="Bacteriocin immunity protein-like"/>
    <property type="match status" value="1"/>
</dbReference>
<comment type="caution">
    <text evidence="1">The sequence shown here is derived from an EMBL/GenBank/DDBJ whole genome shotgun (WGS) entry which is preliminary data.</text>
</comment>
<dbReference type="AlphaFoldDB" id="A0A0R1HG96"/>
<reference evidence="1 2" key="1">
    <citation type="journal article" date="2015" name="Genome Announc.">
        <title>Expanding the biotechnology potential of lactobacilli through comparative genomics of 213 strains and associated genera.</title>
        <authorList>
            <person name="Sun Z."/>
            <person name="Harris H.M."/>
            <person name="McCann A."/>
            <person name="Guo C."/>
            <person name="Argimon S."/>
            <person name="Zhang W."/>
            <person name="Yang X."/>
            <person name="Jeffery I.B."/>
            <person name="Cooney J.C."/>
            <person name="Kagawa T.F."/>
            <person name="Liu W."/>
            <person name="Song Y."/>
            <person name="Salvetti E."/>
            <person name="Wrobel A."/>
            <person name="Rasinkangas P."/>
            <person name="Parkhill J."/>
            <person name="Rea M.C."/>
            <person name="O'Sullivan O."/>
            <person name="Ritari J."/>
            <person name="Douillard F.P."/>
            <person name="Paul Ross R."/>
            <person name="Yang R."/>
            <person name="Briner A.E."/>
            <person name="Felis G.E."/>
            <person name="de Vos W.M."/>
            <person name="Barrangou R."/>
            <person name="Klaenhammer T.R."/>
            <person name="Caufield P.W."/>
            <person name="Cui Y."/>
            <person name="Zhang H."/>
            <person name="O'Toole P.W."/>
        </authorList>
    </citation>
    <scope>NUCLEOTIDE SEQUENCE [LARGE SCALE GENOMIC DNA]</scope>
    <source>
        <strain evidence="1 2">DSM 15638</strain>
    </source>
</reference>
<dbReference type="EMBL" id="AZDI01000008">
    <property type="protein sequence ID" value="KRK45470.1"/>
    <property type="molecule type" value="Genomic_DNA"/>
</dbReference>
<organism evidence="1 2">
    <name type="scientific">Dellaglioa algida DSM 15638</name>
    <dbReference type="NCBI Taxonomy" id="1423719"/>
    <lineage>
        <taxon>Bacteria</taxon>
        <taxon>Bacillati</taxon>
        <taxon>Bacillota</taxon>
        <taxon>Bacilli</taxon>
        <taxon>Lactobacillales</taxon>
        <taxon>Lactobacillaceae</taxon>
        <taxon>Dellaglioa</taxon>
    </lineage>
</organism>
<accession>A0A0R1HG96</accession>